<protein>
    <submittedName>
        <fullName evidence="1">Uncharacterized protein</fullName>
    </submittedName>
</protein>
<organism evidence="1">
    <name type="scientific">Rhizophora mucronata</name>
    <name type="common">Asiatic mangrove</name>
    <dbReference type="NCBI Taxonomy" id="61149"/>
    <lineage>
        <taxon>Eukaryota</taxon>
        <taxon>Viridiplantae</taxon>
        <taxon>Streptophyta</taxon>
        <taxon>Embryophyta</taxon>
        <taxon>Tracheophyta</taxon>
        <taxon>Spermatophyta</taxon>
        <taxon>Magnoliopsida</taxon>
        <taxon>eudicotyledons</taxon>
        <taxon>Gunneridae</taxon>
        <taxon>Pentapetalae</taxon>
        <taxon>rosids</taxon>
        <taxon>fabids</taxon>
        <taxon>Malpighiales</taxon>
        <taxon>Rhizophoraceae</taxon>
        <taxon>Rhizophora</taxon>
    </lineage>
</organism>
<accession>A0A2P2JGU9</accession>
<sequence length="27" mass="3185">MKKHKTVKQIAISSKEMLTFNWLDSGY</sequence>
<evidence type="ECO:0000313" key="1">
    <source>
        <dbReference type="EMBL" id="MBW92649.1"/>
    </source>
</evidence>
<name>A0A2P2JGU9_RHIMU</name>
<proteinExistence type="predicted"/>
<reference evidence="1" key="1">
    <citation type="submission" date="2018-02" db="EMBL/GenBank/DDBJ databases">
        <title>Rhizophora mucronata_Transcriptome.</title>
        <authorList>
            <person name="Meera S.P."/>
            <person name="Sreeshan A."/>
            <person name="Augustine A."/>
        </authorList>
    </citation>
    <scope>NUCLEOTIDE SEQUENCE</scope>
    <source>
        <tissue evidence="1">Leaf</tissue>
    </source>
</reference>
<dbReference type="EMBL" id="GGEC01012166">
    <property type="protein sequence ID" value="MBW92649.1"/>
    <property type="molecule type" value="Transcribed_RNA"/>
</dbReference>
<dbReference type="AlphaFoldDB" id="A0A2P2JGU9"/>